<organism evidence="4 5">
    <name type="scientific">candidate division WWE3 bacterium</name>
    <dbReference type="NCBI Taxonomy" id="2053526"/>
    <lineage>
        <taxon>Bacteria</taxon>
        <taxon>Katanobacteria</taxon>
    </lineage>
</organism>
<keyword evidence="2" id="KW-0288">FMN</keyword>
<gene>
    <name evidence="4" type="ORF">GYA37_03245</name>
</gene>
<dbReference type="EMBL" id="JAAZNV010000011">
    <property type="protein sequence ID" value="NMB91835.1"/>
    <property type="molecule type" value="Genomic_DNA"/>
</dbReference>
<dbReference type="InterPro" id="IPR051796">
    <property type="entry name" value="ISF_SsuE-like"/>
</dbReference>
<keyword evidence="1" id="KW-0285">Flavoprotein</keyword>
<dbReference type="PANTHER" id="PTHR43278:SF4">
    <property type="entry name" value="NAD(P)H-DEPENDENT FMN-CONTAINING OXIDOREDUCTASE YWQN-RELATED"/>
    <property type="match status" value="1"/>
</dbReference>
<dbReference type="AlphaFoldDB" id="A0A7X9HT39"/>
<feature type="domain" description="NADPH-dependent FMN reductase-like" evidence="3">
    <location>
        <begin position="4"/>
        <end position="149"/>
    </location>
</feature>
<evidence type="ECO:0000259" key="3">
    <source>
        <dbReference type="Pfam" id="PF03358"/>
    </source>
</evidence>
<proteinExistence type="predicted"/>
<comment type="caution">
    <text evidence="4">The sequence shown here is derived from an EMBL/GenBank/DDBJ whole genome shotgun (WGS) entry which is preliminary data.</text>
</comment>
<accession>A0A7X9HT39</accession>
<name>A0A7X9HT39_UNCKA</name>
<dbReference type="Gene3D" id="3.40.50.360">
    <property type="match status" value="1"/>
</dbReference>
<evidence type="ECO:0000256" key="2">
    <source>
        <dbReference type="ARBA" id="ARBA00022643"/>
    </source>
</evidence>
<reference evidence="4 5" key="1">
    <citation type="journal article" date="2020" name="Biotechnol. Biofuels">
        <title>New insights from the biogas microbiome by comprehensive genome-resolved metagenomics of nearly 1600 species originating from multiple anaerobic digesters.</title>
        <authorList>
            <person name="Campanaro S."/>
            <person name="Treu L."/>
            <person name="Rodriguez-R L.M."/>
            <person name="Kovalovszki A."/>
            <person name="Ziels R.M."/>
            <person name="Maus I."/>
            <person name="Zhu X."/>
            <person name="Kougias P.G."/>
            <person name="Basile A."/>
            <person name="Luo G."/>
            <person name="Schluter A."/>
            <person name="Konstantinidis K.T."/>
            <person name="Angelidaki I."/>
        </authorList>
    </citation>
    <scope>NUCLEOTIDE SEQUENCE [LARGE SCALE GENOMIC DNA]</scope>
    <source>
        <strain evidence="4">AS27yjCOA_202</strain>
    </source>
</reference>
<evidence type="ECO:0000313" key="5">
    <source>
        <dbReference type="Proteomes" id="UP000590542"/>
    </source>
</evidence>
<evidence type="ECO:0000313" key="4">
    <source>
        <dbReference type="EMBL" id="NMB91835.1"/>
    </source>
</evidence>
<protein>
    <submittedName>
        <fullName evidence="4">Flavodoxin family protein</fullName>
    </submittedName>
</protein>
<evidence type="ECO:0000256" key="1">
    <source>
        <dbReference type="ARBA" id="ARBA00022630"/>
    </source>
</evidence>
<dbReference type="Pfam" id="PF03358">
    <property type="entry name" value="FMN_red"/>
    <property type="match status" value="1"/>
</dbReference>
<sequence>MNTLVVINGSYHPDGLTTQCLEAISKKLCDKHNLTPVNFFLDDNIRGCASCRSDKHSDCVMWCRFEDQFQTIAHAIQDAKRVLIGTPVYLDFPSPKLLAFISRLNCLAEKTNREFFRGRYIHIHANAYVSGTKSTIQVLMSACEMLGFTIEGRSTTEYIQKWSDHKIRGGMTQEDACLLS</sequence>
<dbReference type="Proteomes" id="UP000590542">
    <property type="component" value="Unassembled WGS sequence"/>
</dbReference>
<dbReference type="InterPro" id="IPR029039">
    <property type="entry name" value="Flavoprotein-like_sf"/>
</dbReference>
<dbReference type="SUPFAM" id="SSF52218">
    <property type="entry name" value="Flavoproteins"/>
    <property type="match status" value="1"/>
</dbReference>
<dbReference type="GO" id="GO:0016491">
    <property type="term" value="F:oxidoreductase activity"/>
    <property type="evidence" value="ECO:0007669"/>
    <property type="project" value="InterPro"/>
</dbReference>
<dbReference type="InterPro" id="IPR005025">
    <property type="entry name" value="FMN_Rdtase-like_dom"/>
</dbReference>
<dbReference type="PANTHER" id="PTHR43278">
    <property type="entry name" value="NAD(P)H-DEPENDENT FMN-CONTAINING OXIDOREDUCTASE YWQN-RELATED"/>
    <property type="match status" value="1"/>
</dbReference>